<evidence type="ECO:0000256" key="2">
    <source>
        <dbReference type="ARBA" id="ARBA00013165"/>
    </source>
</evidence>
<dbReference type="InterPro" id="IPR009008">
    <property type="entry name" value="Val/Leu/Ile-tRNA-synth_edit"/>
</dbReference>
<reference evidence="13" key="1">
    <citation type="submission" date="2013-12" db="EMBL/GenBank/DDBJ databases">
        <authorList>
            <person name="Genoscope - CEA"/>
        </authorList>
    </citation>
    <scope>NUCLEOTIDE SEQUENCE</scope>
    <source>
        <strain evidence="13">CBS 1993</strain>
    </source>
</reference>
<accession>W6MH82</accession>
<evidence type="ECO:0000256" key="4">
    <source>
        <dbReference type="ARBA" id="ARBA00022741"/>
    </source>
</evidence>
<keyword evidence="5 9" id="KW-0067">ATP-binding</keyword>
<feature type="coiled-coil region" evidence="10">
    <location>
        <begin position="143"/>
        <end position="170"/>
    </location>
</feature>
<dbReference type="GO" id="GO:0004822">
    <property type="term" value="F:isoleucine-tRNA ligase activity"/>
    <property type="evidence" value="ECO:0007669"/>
    <property type="project" value="UniProtKB-EC"/>
</dbReference>
<evidence type="ECO:0000256" key="7">
    <source>
        <dbReference type="ARBA" id="ARBA00023146"/>
    </source>
</evidence>
<sequence length="1060" mass="120106">MMQRLTIFEVSARLLGRSNTSLRYASTSSSPVPEDIQHKYSETVHLPTSSFPNRSSKELVQDKLIPQTCTDLYTWNYERPLKNNDLKNLYIFLDGPPYANGDLHVGHALNKILKDITTRFQLLQGKKVFYRPGWDCHGLPIELKALESLRKTQQKREKTLKSQLKKLDKNGTEAQEIEKELYELKHKKLSPLEIIHLAEKHAQDTMKSQSETFQRFAIMGDFGTPYATLHKTYVIDQLTVFKKFFDNGLIQRKEKPVYWGCENFTALAEGELEYNENHKSTSAYVKFPLSSVSEKLSDILEGKNVSLSNVSALIWTTTPWTLVANKAICVNDNLDYTLVKTPSGEYLIIAVDLVNSVLKLEGVDHSLEDVVFKGSDITGSTYVNPLFTTSTETFPIIAGVHVTSTAGTGLVHTAPGHGNDDYLVCLSHNILPYSPVDNRGRFTEEVDVSLRDLLKGKAVLGEGLKLVLDELKNRGMALEINPNHIHSYPYDWRSKKPIIVRSTPQWFINVERIKEVTSEALETKVDFFPPRGSKRLISFINNRNEWCISRQRSWGVPIPVIYHKSSGEPYLSDETIGSIIEGVERYGLNAWFDSNSPTADWLPETMKENSEDYIRGSDTMDVWFDSGTAWNVALKYLQDEGLLQDAIERGYIADTVLEGSDQHRGWFQSLVLTKVGSAPTGEDGQPRIPVLPYKEVITHGFTLDEKGEKMSKSLGNTIGPLAVIDGDKALKLPPLGVDGLRLWVASSDYSSDIAIGPTVLKHVGDTLKKIRFTFKFLLGNLESEFTQKDVVPYEQMAPLDKYALSKLYKLNASAQADYQNHNFSKIVREINHHMNVHLSSIYFDLKKDILYTDPLDSFRRRSVQTVFVEILKTYVSVLGPMIPIITQEAWNHSGELVQQGFDSHFKAGWYQLPDVFENDALETEFDVIWKAKDAIQLLLDQAFRLDKTVKNSLETAVYLSADPSSGVCDILKRHEHHLQEYFMVSQVFLNQQEALTARSSDTTMPYHYTSAVDIQGELNIAVFRSDKHKCPRCWKFDSAEENELCHRCDLVVNSKNPTGI</sequence>
<dbReference type="RefSeq" id="XP_022457581.1">
    <property type="nucleotide sequence ID" value="XM_022603729.1"/>
</dbReference>
<feature type="domain" description="Aminoacyl-tRNA synthetase class Ia" evidence="11">
    <location>
        <begin position="77"/>
        <end position="158"/>
    </location>
</feature>
<dbReference type="GeneID" id="34518969"/>
<dbReference type="InterPro" id="IPR001412">
    <property type="entry name" value="aa-tRNA-synth_I_CS"/>
</dbReference>
<evidence type="ECO:0000256" key="9">
    <source>
        <dbReference type="RuleBase" id="RU363035"/>
    </source>
</evidence>
<dbReference type="InterPro" id="IPR013155">
    <property type="entry name" value="M/V/L/I-tRNA-synth_anticd-bd"/>
</dbReference>
<keyword evidence="4 9" id="KW-0547">Nucleotide-binding</keyword>
<dbReference type="GO" id="GO:0002161">
    <property type="term" value="F:aminoacyl-tRNA deacylase activity"/>
    <property type="evidence" value="ECO:0007669"/>
    <property type="project" value="InterPro"/>
</dbReference>
<keyword evidence="7 9" id="KW-0030">Aminoacyl-tRNA synthetase</keyword>
<dbReference type="Gene3D" id="3.90.740.10">
    <property type="entry name" value="Valyl/Leucyl/Isoleucyl-tRNA synthetase, editing domain"/>
    <property type="match status" value="1"/>
</dbReference>
<dbReference type="InterPro" id="IPR023585">
    <property type="entry name" value="Ile-tRNA-ligase_type1"/>
</dbReference>
<dbReference type="GO" id="GO:0000049">
    <property type="term" value="F:tRNA binding"/>
    <property type="evidence" value="ECO:0007669"/>
    <property type="project" value="InterPro"/>
</dbReference>
<feature type="domain" description="Aminoacyl-tRNA synthetase class Ia" evidence="11">
    <location>
        <begin position="175"/>
        <end position="755"/>
    </location>
</feature>
<evidence type="ECO:0000259" key="11">
    <source>
        <dbReference type="Pfam" id="PF00133"/>
    </source>
</evidence>
<dbReference type="SUPFAM" id="SSF52374">
    <property type="entry name" value="Nucleotidylyl transferase"/>
    <property type="match status" value="1"/>
</dbReference>
<gene>
    <name evidence="13" type="ORF">KUCA_T00001539001</name>
</gene>
<dbReference type="EMBL" id="HG793126">
    <property type="protein sequence ID" value="CDK25569.1"/>
    <property type="molecule type" value="Genomic_DNA"/>
</dbReference>
<dbReference type="GO" id="GO:0006428">
    <property type="term" value="P:isoleucyl-tRNA aminoacylation"/>
    <property type="evidence" value="ECO:0007669"/>
    <property type="project" value="InterPro"/>
</dbReference>
<dbReference type="STRING" id="1382522.W6MH82"/>
<dbReference type="Gene3D" id="3.40.50.620">
    <property type="entry name" value="HUPs"/>
    <property type="match status" value="2"/>
</dbReference>
<evidence type="ECO:0000313" key="13">
    <source>
        <dbReference type="EMBL" id="CDK25569.1"/>
    </source>
</evidence>
<dbReference type="NCBIfam" id="TIGR00392">
    <property type="entry name" value="ileS"/>
    <property type="match status" value="1"/>
</dbReference>
<evidence type="ECO:0000313" key="14">
    <source>
        <dbReference type="Proteomes" id="UP000019384"/>
    </source>
</evidence>
<dbReference type="InterPro" id="IPR050081">
    <property type="entry name" value="Ile-tRNA_ligase"/>
</dbReference>
<evidence type="ECO:0000256" key="1">
    <source>
        <dbReference type="ARBA" id="ARBA00005594"/>
    </source>
</evidence>
<dbReference type="HAMAP" id="MF_02002">
    <property type="entry name" value="Ile_tRNA_synth_type1"/>
    <property type="match status" value="1"/>
</dbReference>
<proteinExistence type="inferred from homology"/>
<dbReference type="GO" id="GO:0005524">
    <property type="term" value="F:ATP binding"/>
    <property type="evidence" value="ECO:0007669"/>
    <property type="project" value="UniProtKB-KW"/>
</dbReference>
<dbReference type="Pfam" id="PF00133">
    <property type="entry name" value="tRNA-synt_1"/>
    <property type="match status" value="2"/>
</dbReference>
<organism evidence="13 14">
    <name type="scientific">Kuraishia capsulata CBS 1993</name>
    <dbReference type="NCBI Taxonomy" id="1382522"/>
    <lineage>
        <taxon>Eukaryota</taxon>
        <taxon>Fungi</taxon>
        <taxon>Dikarya</taxon>
        <taxon>Ascomycota</taxon>
        <taxon>Saccharomycotina</taxon>
        <taxon>Pichiomycetes</taxon>
        <taxon>Pichiales</taxon>
        <taxon>Pichiaceae</taxon>
        <taxon>Kuraishia</taxon>
    </lineage>
</organism>
<protein>
    <recommendedName>
        <fullName evidence="2">isoleucine--tRNA ligase</fullName>
        <ecNumber evidence="2">6.1.1.5</ecNumber>
    </recommendedName>
    <alternativeName>
        <fullName evidence="8">Isoleucyl-tRNA synthetase</fullName>
    </alternativeName>
</protein>
<dbReference type="Gene3D" id="1.10.730.20">
    <property type="match status" value="1"/>
</dbReference>
<dbReference type="InterPro" id="IPR002300">
    <property type="entry name" value="aa-tRNA-synth_Ia"/>
</dbReference>
<evidence type="ECO:0000256" key="5">
    <source>
        <dbReference type="ARBA" id="ARBA00022840"/>
    </source>
</evidence>
<comment type="similarity">
    <text evidence="1 9">Belongs to the class-I aminoacyl-tRNA synthetase family.</text>
</comment>
<feature type="domain" description="Methionyl/Valyl/Leucyl/Isoleucyl-tRNA synthetase anticodon-binding" evidence="12">
    <location>
        <begin position="800"/>
        <end position="957"/>
    </location>
</feature>
<dbReference type="PRINTS" id="PR00984">
    <property type="entry name" value="TRNASYNTHILE"/>
</dbReference>
<dbReference type="InterPro" id="IPR033708">
    <property type="entry name" value="Anticodon_Ile_BEm"/>
</dbReference>
<name>W6MH82_9ASCO</name>
<evidence type="ECO:0000256" key="10">
    <source>
        <dbReference type="SAM" id="Coils"/>
    </source>
</evidence>
<dbReference type="InterPro" id="IPR014729">
    <property type="entry name" value="Rossmann-like_a/b/a_fold"/>
</dbReference>
<dbReference type="GO" id="GO:0032543">
    <property type="term" value="P:mitochondrial translation"/>
    <property type="evidence" value="ECO:0007669"/>
    <property type="project" value="EnsemblFungi"/>
</dbReference>
<dbReference type="EC" id="6.1.1.5" evidence="2"/>
<dbReference type="SUPFAM" id="SSF47323">
    <property type="entry name" value="Anticodon-binding domain of a subclass of class I aminoacyl-tRNA synthetases"/>
    <property type="match status" value="1"/>
</dbReference>
<dbReference type="Proteomes" id="UP000019384">
    <property type="component" value="Unassembled WGS sequence"/>
</dbReference>
<dbReference type="PROSITE" id="PS00178">
    <property type="entry name" value="AA_TRNA_LIGASE_I"/>
    <property type="match status" value="1"/>
</dbReference>
<dbReference type="SUPFAM" id="SSF50677">
    <property type="entry name" value="ValRS/IleRS/LeuRS editing domain"/>
    <property type="match status" value="1"/>
</dbReference>
<dbReference type="Pfam" id="PF08264">
    <property type="entry name" value="Anticodon_1"/>
    <property type="match status" value="1"/>
</dbReference>
<dbReference type="HOGENOM" id="CLU_001493_7_2_1"/>
<keyword evidence="3 9" id="KW-0436">Ligase</keyword>
<keyword evidence="10" id="KW-0175">Coiled coil</keyword>
<dbReference type="PANTHER" id="PTHR42765:SF1">
    <property type="entry name" value="ISOLEUCINE--TRNA LIGASE, MITOCHONDRIAL"/>
    <property type="match status" value="1"/>
</dbReference>
<dbReference type="PANTHER" id="PTHR42765">
    <property type="entry name" value="SOLEUCYL-TRNA SYNTHETASE"/>
    <property type="match status" value="1"/>
</dbReference>
<keyword evidence="14" id="KW-1185">Reference proteome</keyword>
<evidence type="ECO:0000256" key="8">
    <source>
        <dbReference type="ARBA" id="ARBA00032665"/>
    </source>
</evidence>
<dbReference type="OrthoDB" id="10264412at2759"/>
<dbReference type="InterPro" id="IPR009080">
    <property type="entry name" value="tRNAsynth_Ia_anticodon-bd"/>
</dbReference>
<evidence type="ECO:0000256" key="6">
    <source>
        <dbReference type="ARBA" id="ARBA00022917"/>
    </source>
</evidence>
<keyword evidence="6 9" id="KW-0648">Protein biosynthesis</keyword>
<evidence type="ECO:0000259" key="12">
    <source>
        <dbReference type="Pfam" id="PF08264"/>
    </source>
</evidence>
<dbReference type="CDD" id="cd07960">
    <property type="entry name" value="Anticodon_Ia_Ile_BEm"/>
    <property type="match status" value="1"/>
</dbReference>
<dbReference type="InterPro" id="IPR002301">
    <property type="entry name" value="Ile-tRNA-ligase"/>
</dbReference>
<reference evidence="13" key="2">
    <citation type="submission" date="2014-02" db="EMBL/GenBank/DDBJ databases">
        <title>Complete DNA sequence of /Kuraishia capsulata/ illustrates novel genomic features among budding yeasts (/Saccharomycotina/).</title>
        <authorList>
            <person name="Morales L."/>
            <person name="Noel B."/>
            <person name="Porcel B."/>
            <person name="Marcet-Houben M."/>
            <person name="Hullo M-F."/>
            <person name="Sacerdot C."/>
            <person name="Tekaia F."/>
            <person name="Leh-Louis V."/>
            <person name="Despons L."/>
            <person name="Khanna V."/>
            <person name="Aury J-M."/>
            <person name="Barbe V."/>
            <person name="Couloux A."/>
            <person name="Labadie K."/>
            <person name="Pelletier E."/>
            <person name="Souciet J-L."/>
            <person name="Boekhout T."/>
            <person name="Gabaldon T."/>
            <person name="Wincker P."/>
            <person name="Dujon B."/>
        </authorList>
    </citation>
    <scope>NUCLEOTIDE SEQUENCE</scope>
    <source>
        <strain evidence="13">CBS 1993</strain>
    </source>
</reference>
<dbReference type="GO" id="GO:0005739">
    <property type="term" value="C:mitochondrion"/>
    <property type="evidence" value="ECO:0007669"/>
    <property type="project" value="EnsemblFungi"/>
</dbReference>
<dbReference type="AlphaFoldDB" id="W6MH82"/>
<evidence type="ECO:0000256" key="3">
    <source>
        <dbReference type="ARBA" id="ARBA00022598"/>
    </source>
</evidence>